<dbReference type="EMBL" id="JARIHO010000018">
    <property type="protein sequence ID" value="KAJ7347945.1"/>
    <property type="molecule type" value="Genomic_DNA"/>
</dbReference>
<name>A0AAD7A1Z7_9AGAR</name>
<comment type="caution">
    <text evidence="1">The sequence shown here is derived from an EMBL/GenBank/DDBJ whole genome shotgun (WGS) entry which is preliminary data.</text>
</comment>
<evidence type="ECO:0000313" key="1">
    <source>
        <dbReference type="EMBL" id="KAJ7347945.1"/>
    </source>
</evidence>
<sequence>MLRTHHQGPKLLCALQKAFGIASLTTVQKTKKIPRLLPSIGVPTLEEINSNIENFLAPEIKPPPTPNANGKLPGNILMFDGVSLESKCRYCPEEHSYRVKTKVESFDSIEQVRVALFEPETEEEKVCLAADATVVAIASYAQTDHYTPVPIVLSPSDNTEKGKELAAWMKTVLEAYRKHPFGAALHGDIWALASDGAAPYRWAKHELCMTHELNPLSPLGKILRPLCRLNCFTSEHLVLATGDPKHFQK</sequence>
<gene>
    <name evidence="1" type="ORF">DFH08DRAFT_1001303</name>
</gene>
<keyword evidence="2" id="KW-1185">Reference proteome</keyword>
<protein>
    <submittedName>
        <fullName evidence="1">Uncharacterized protein</fullName>
    </submittedName>
</protein>
<proteinExistence type="predicted"/>
<organism evidence="1 2">
    <name type="scientific">Mycena albidolilacea</name>
    <dbReference type="NCBI Taxonomy" id="1033008"/>
    <lineage>
        <taxon>Eukaryota</taxon>
        <taxon>Fungi</taxon>
        <taxon>Dikarya</taxon>
        <taxon>Basidiomycota</taxon>
        <taxon>Agaricomycotina</taxon>
        <taxon>Agaricomycetes</taxon>
        <taxon>Agaricomycetidae</taxon>
        <taxon>Agaricales</taxon>
        <taxon>Marasmiineae</taxon>
        <taxon>Mycenaceae</taxon>
        <taxon>Mycena</taxon>
    </lineage>
</organism>
<evidence type="ECO:0000313" key="2">
    <source>
        <dbReference type="Proteomes" id="UP001218218"/>
    </source>
</evidence>
<accession>A0AAD7A1Z7</accession>
<dbReference type="Proteomes" id="UP001218218">
    <property type="component" value="Unassembled WGS sequence"/>
</dbReference>
<dbReference type="AlphaFoldDB" id="A0AAD7A1Z7"/>
<reference evidence="1" key="1">
    <citation type="submission" date="2023-03" db="EMBL/GenBank/DDBJ databases">
        <title>Massive genome expansion in bonnet fungi (Mycena s.s.) driven by repeated elements and novel gene families across ecological guilds.</title>
        <authorList>
            <consortium name="Lawrence Berkeley National Laboratory"/>
            <person name="Harder C.B."/>
            <person name="Miyauchi S."/>
            <person name="Viragh M."/>
            <person name="Kuo A."/>
            <person name="Thoen E."/>
            <person name="Andreopoulos B."/>
            <person name="Lu D."/>
            <person name="Skrede I."/>
            <person name="Drula E."/>
            <person name="Henrissat B."/>
            <person name="Morin E."/>
            <person name="Kohler A."/>
            <person name="Barry K."/>
            <person name="LaButti K."/>
            <person name="Morin E."/>
            <person name="Salamov A."/>
            <person name="Lipzen A."/>
            <person name="Mereny Z."/>
            <person name="Hegedus B."/>
            <person name="Baldrian P."/>
            <person name="Stursova M."/>
            <person name="Weitz H."/>
            <person name="Taylor A."/>
            <person name="Grigoriev I.V."/>
            <person name="Nagy L.G."/>
            <person name="Martin F."/>
            <person name="Kauserud H."/>
        </authorList>
    </citation>
    <scope>NUCLEOTIDE SEQUENCE</scope>
    <source>
        <strain evidence="1">CBHHK002</strain>
    </source>
</reference>